<accession>A0A553MSZ6</accession>
<name>A0A553MSZ6_9TELE</name>
<dbReference type="GO" id="GO:0010369">
    <property type="term" value="C:chromocenter"/>
    <property type="evidence" value="ECO:0007669"/>
    <property type="project" value="TreeGrafter"/>
</dbReference>
<dbReference type="EMBL" id="SRMA01027287">
    <property type="protein sequence ID" value="TRY56305.1"/>
    <property type="molecule type" value="Genomic_DNA"/>
</dbReference>
<evidence type="ECO:0000313" key="3">
    <source>
        <dbReference type="EMBL" id="TRY56304.1"/>
    </source>
</evidence>
<keyword evidence="1" id="KW-0175">Coiled coil</keyword>
<feature type="compositionally biased region" description="Low complexity" evidence="2">
    <location>
        <begin position="954"/>
        <end position="965"/>
    </location>
</feature>
<feature type="compositionally biased region" description="Polar residues" evidence="2">
    <location>
        <begin position="535"/>
        <end position="547"/>
    </location>
</feature>
<dbReference type="OrthoDB" id="641149at2759"/>
<organism evidence="3 4">
    <name type="scientific">Danionella cerebrum</name>
    <dbReference type="NCBI Taxonomy" id="2873325"/>
    <lineage>
        <taxon>Eukaryota</taxon>
        <taxon>Metazoa</taxon>
        <taxon>Chordata</taxon>
        <taxon>Craniata</taxon>
        <taxon>Vertebrata</taxon>
        <taxon>Euteleostomi</taxon>
        <taxon>Actinopterygii</taxon>
        <taxon>Neopterygii</taxon>
        <taxon>Teleostei</taxon>
        <taxon>Ostariophysi</taxon>
        <taxon>Cypriniformes</taxon>
        <taxon>Danionidae</taxon>
        <taxon>Danioninae</taxon>
        <taxon>Danionella</taxon>
    </lineage>
</organism>
<feature type="region of interest" description="Disordered" evidence="2">
    <location>
        <begin position="1089"/>
        <end position="1110"/>
    </location>
</feature>
<evidence type="ECO:0000256" key="1">
    <source>
        <dbReference type="SAM" id="Coils"/>
    </source>
</evidence>
<dbReference type="GO" id="GO:0003682">
    <property type="term" value="F:chromatin binding"/>
    <property type="evidence" value="ECO:0007669"/>
    <property type="project" value="TreeGrafter"/>
</dbReference>
<feature type="region of interest" description="Disordered" evidence="2">
    <location>
        <begin position="466"/>
        <end position="547"/>
    </location>
</feature>
<feature type="coiled-coil region" evidence="1">
    <location>
        <begin position="1016"/>
        <end position="1065"/>
    </location>
</feature>
<reference evidence="3" key="2">
    <citation type="submission" date="2019-04" db="EMBL/GenBank/DDBJ databases">
        <authorList>
            <person name="Kadobianskyi M."/>
            <person name="Schulze L."/>
            <person name="Schuelke M."/>
            <person name="Judkewitz B."/>
        </authorList>
    </citation>
    <scope>NUCLEOTIDE SEQUENCE</scope>
    <source>
        <strain evidence="3">Bolton</strain>
        <tissue evidence="3">Whole-body</tissue>
    </source>
</reference>
<reference evidence="3 4" key="1">
    <citation type="journal article" date="2019" name="Sci. Data">
        <title>Hybrid genome assembly and annotation of Danionella translucida.</title>
        <authorList>
            <person name="Kadobianskyi M."/>
            <person name="Schulze L."/>
            <person name="Schuelke M."/>
            <person name="Judkewitz B."/>
        </authorList>
    </citation>
    <scope>NUCLEOTIDE SEQUENCE [LARGE SCALE GENOMIC DNA]</scope>
    <source>
        <strain evidence="3 4">Bolton</strain>
    </source>
</reference>
<sequence>MQEIFQEEYRGELWANAAAHAQIGAPSLIRELNSASRDAARSRCDEVDRAAELRVGRGDIARISPPKEYFRPARAANQPWNAGFVAAVVGSCLAPWVVESSPESLCVFFSVFIEAKLLCSSSWLCVSGRCQRVSDLCTGEEDEWRQRPSRASSGAHWLAEEAGALGGPLHQCSHCHYYTSFYHGSSSRLIFPGNVHLACRSAVRISCSWSWNDITRCPSGAVLSCLEQVQSYLMSDITCKCGLECPLVLHKVFNFEVSAPVQQRSAEDEPALEEMKLCIHKRKLLAMAALRRSLQLPLNVNSCRTAGASGTVPAQVFRVRGSESENRIPIRLFSPEPPDTVTGFPRPRISNSGHGSLLSPAAPSFGDSPLSPRTSPAHLPPCSLGRPLHSNLPLSPPTPAPSPGIRKPPCSFLPQPLPCARQTSEKDPLGILDPIPSKPSPYPASTHSQVPMMNVGIPPAVVPLPSNLPLPTGKPGGQAPRVQQCQAPPMSPVPVYVGRQEASPQPCASLPRSPCHPLGSPRSALPSSPREMSAPHTQMLSPHSTNSFPASSLLSAAAKAQLAQQNRMVGSVSETPLMGEAPSGRVALRDKLIAQQRRLHVNPDSGLFSVTGIRPPAEQMRRPARGHTGASMAQLLQSLSGHRGQSPGVAPYSGDAPVPSNQCPLSPGGIQPLGSNLIQHARIDANQPTLSTDSSESGSQMTKSNTVDIMANAGRTYQHQHPQEHHHQQQYLQHHHPTQQQLHQQHHLKQQQHHHHHHPHQVPLSLQGATSYPNTRTNACFYPEYQGCVSGDGELYQGSVDVAKEVPTLSAFDSSIGSGQPIEQGHVANTASTVSQASNTSSTVTHSADTTNTLTHIAITTSTVSYADNSTGSGSRGINVVSHNSNTGCHMNSSTTSPALRGSEQRCEAWAQWNETGPAPYRGDEFLECSAQLRRPSLAEQIVAQTLGCGNRNGSPGSSSLDLGLMNGHLNGHSSPSSARSLSSEEELRPPDSPSTEIKLRQHGFSSAPLVEVEQLKTLTQELQELDRASKKSRRLVFEVEVEQLKTLTQELQELDRASKKSRRAGKLNHHHHLEAAIHEAMSELDKISGAGHQNRQVKLPKPKRRKISR</sequence>
<keyword evidence="4" id="KW-1185">Reference proteome</keyword>
<dbReference type="GO" id="GO:0005634">
    <property type="term" value="C:nucleus"/>
    <property type="evidence" value="ECO:0007669"/>
    <property type="project" value="TreeGrafter"/>
</dbReference>
<feature type="region of interest" description="Disordered" evidence="2">
    <location>
        <begin position="330"/>
        <end position="408"/>
    </location>
</feature>
<dbReference type="PANTHER" id="PTHR16112:SF16">
    <property type="entry name" value="SIX-BANDED, ISOFORM H"/>
    <property type="match status" value="1"/>
</dbReference>
<dbReference type="PANTHER" id="PTHR16112">
    <property type="entry name" value="METHYL-CPG BINDING PROTEIN, DROSOPHILA"/>
    <property type="match status" value="1"/>
</dbReference>
<dbReference type="AlphaFoldDB" id="A0A553MSZ6"/>
<protein>
    <submittedName>
        <fullName evidence="3">Uncharacterized protein</fullName>
    </submittedName>
</protein>
<dbReference type="EMBL" id="SRMA01027287">
    <property type="protein sequence ID" value="TRY56304.1"/>
    <property type="molecule type" value="Genomic_DNA"/>
</dbReference>
<evidence type="ECO:0000256" key="2">
    <source>
        <dbReference type="SAM" id="MobiDB-lite"/>
    </source>
</evidence>
<dbReference type="STRING" id="623744.A0A553MSZ6"/>
<comment type="caution">
    <text evidence="3">The sequence shown here is derived from an EMBL/GenBank/DDBJ whole genome shotgun (WGS) entry which is preliminary data.</text>
</comment>
<evidence type="ECO:0000313" key="4">
    <source>
        <dbReference type="Proteomes" id="UP000316079"/>
    </source>
</evidence>
<feature type="compositionally biased region" description="Basic residues" evidence="2">
    <location>
        <begin position="744"/>
        <end position="760"/>
    </location>
</feature>
<feature type="region of interest" description="Disordered" evidence="2">
    <location>
        <begin position="717"/>
        <end position="764"/>
    </location>
</feature>
<feature type="region of interest" description="Disordered" evidence="2">
    <location>
        <begin position="950"/>
        <end position="997"/>
    </location>
</feature>
<gene>
    <name evidence="3" type="ORF">DNTS_031847</name>
</gene>
<feature type="compositionally biased region" description="Basic residues" evidence="2">
    <location>
        <begin position="1099"/>
        <end position="1110"/>
    </location>
</feature>
<dbReference type="Proteomes" id="UP000316079">
    <property type="component" value="Unassembled WGS sequence"/>
</dbReference>
<proteinExistence type="predicted"/>
<feature type="region of interest" description="Disordered" evidence="2">
    <location>
        <begin position="641"/>
        <end position="660"/>
    </location>
</feature>